<dbReference type="Pfam" id="PF12831">
    <property type="entry name" value="FAD_oxidored"/>
    <property type="match status" value="1"/>
</dbReference>
<evidence type="ECO:0000313" key="7">
    <source>
        <dbReference type="Proteomes" id="UP001225316"/>
    </source>
</evidence>
<keyword evidence="5" id="KW-0411">Iron-sulfur</keyword>
<evidence type="ECO:0000256" key="5">
    <source>
        <dbReference type="ARBA" id="ARBA00023014"/>
    </source>
</evidence>
<protein>
    <submittedName>
        <fullName evidence="6">FAD-dependent oxidoreductase</fullName>
    </submittedName>
</protein>
<organism evidence="6 7">
    <name type="scientific">Thalassobacterium maritimum</name>
    <dbReference type="NCBI Taxonomy" id="3041265"/>
    <lineage>
        <taxon>Bacteria</taxon>
        <taxon>Pseudomonadati</taxon>
        <taxon>Verrucomicrobiota</taxon>
        <taxon>Opitutia</taxon>
        <taxon>Puniceicoccales</taxon>
        <taxon>Coraliomargaritaceae</taxon>
        <taxon>Thalassobacterium</taxon>
    </lineage>
</organism>
<evidence type="ECO:0000256" key="4">
    <source>
        <dbReference type="ARBA" id="ARBA00023004"/>
    </source>
</evidence>
<keyword evidence="7" id="KW-1185">Reference proteome</keyword>
<dbReference type="SUPFAM" id="SSF51905">
    <property type="entry name" value="FAD/NAD(P)-binding domain"/>
    <property type="match status" value="1"/>
</dbReference>
<dbReference type="EMBL" id="JARXHW010000058">
    <property type="protein sequence ID" value="MDQ8209254.1"/>
    <property type="molecule type" value="Genomic_DNA"/>
</dbReference>
<dbReference type="InterPro" id="IPR036188">
    <property type="entry name" value="FAD/NAD-bd_sf"/>
</dbReference>
<gene>
    <name evidence="6" type="ORF">QEH52_17135</name>
</gene>
<keyword evidence="4" id="KW-0408">Iron</keyword>
<keyword evidence="1" id="KW-0004">4Fe-4S</keyword>
<dbReference type="PANTHER" id="PTHR43498:SF1">
    <property type="entry name" value="COB--COM HETERODISULFIDE REDUCTASE IRON-SULFUR SUBUNIT A"/>
    <property type="match status" value="1"/>
</dbReference>
<comment type="caution">
    <text evidence="6">The sequence shown here is derived from an EMBL/GenBank/DDBJ whole genome shotgun (WGS) entry which is preliminary data.</text>
</comment>
<proteinExistence type="predicted"/>
<evidence type="ECO:0000256" key="1">
    <source>
        <dbReference type="ARBA" id="ARBA00022485"/>
    </source>
</evidence>
<accession>A0ABU1AYL0</accession>
<evidence type="ECO:0000256" key="3">
    <source>
        <dbReference type="ARBA" id="ARBA00023002"/>
    </source>
</evidence>
<dbReference type="Proteomes" id="UP001225316">
    <property type="component" value="Unassembled WGS sequence"/>
</dbReference>
<keyword evidence="3" id="KW-0560">Oxidoreductase</keyword>
<dbReference type="RefSeq" id="WP_308952132.1">
    <property type="nucleotide sequence ID" value="NZ_JARXHW010000058.1"/>
</dbReference>
<reference evidence="6 7" key="1">
    <citation type="submission" date="2023-04" db="EMBL/GenBank/DDBJ databases">
        <title>A novel bacteria isolated from coastal sediment.</title>
        <authorList>
            <person name="Liu X.-J."/>
            <person name="Du Z.-J."/>
        </authorList>
    </citation>
    <scope>NUCLEOTIDE SEQUENCE [LARGE SCALE GENOMIC DNA]</scope>
    <source>
        <strain evidence="6 7">SDUM461003</strain>
    </source>
</reference>
<evidence type="ECO:0000313" key="6">
    <source>
        <dbReference type="EMBL" id="MDQ8209254.1"/>
    </source>
</evidence>
<name>A0ABU1AYL0_9BACT</name>
<evidence type="ECO:0000256" key="2">
    <source>
        <dbReference type="ARBA" id="ARBA00022723"/>
    </source>
</evidence>
<dbReference type="InterPro" id="IPR039650">
    <property type="entry name" value="HdrA-like"/>
</dbReference>
<sequence length="503" mass="56209">MSSICIYGDSPAAVAAAIQASRDGYSVVIVTPELHVGGMLVEGLGSSDIGNHDFDNSIAIGGIAREFYQRIGDAYGYTEFGFYKFEPHVAERVINAWLEEASVTVLTNWELKSVSKIDGRIVRLVSVSEQTVCADVYIDASVEGDLMAMAGVSYTWGREGNEVYGETLNGIRAESPYRNFTIPVDPYIQPGNPSSGTIPTISDEPLGMAGEGDRRIMGFCFRMCLTDNPDNQLPFTAPPDYDPRNYEIYRRYFAAGGADAFFSPRRNQLPNQKTDLGSWHDLSANLYGMNHAWPDATWAERRRIYAEHLQFTQGLFYFLTKDTAVPDSLRKKWLAWGYAADEFVDNAGWPRRLYVRSARRMVSDYVINENHLSTRSGGPIAEDPIGVAFWPPDSHHVRRIVRNGLAYNEGFVFPQKGQWQPFGISYRAIVPRRYECTNLLVPACPSSSYVGYGSLRIEWTFMVMGQSAASAAVIACKHKIPVQDVPYTLLKKSLNKSRQILTV</sequence>
<dbReference type="PANTHER" id="PTHR43498">
    <property type="entry name" value="FERREDOXIN:COB-COM HETERODISULFIDE REDUCTASE SUBUNIT A"/>
    <property type="match status" value="1"/>
</dbReference>
<keyword evidence="2" id="KW-0479">Metal-binding</keyword>